<dbReference type="RefSeq" id="WP_119797549.1">
    <property type="nucleotide sequence ID" value="NZ_CP021659.1"/>
</dbReference>
<evidence type="ECO:0008006" key="3">
    <source>
        <dbReference type="Google" id="ProtNLM"/>
    </source>
</evidence>
<dbReference type="AlphaFoldDB" id="A0A2U8I6E5"/>
<keyword evidence="2" id="KW-1185">Reference proteome</keyword>
<dbReference type="OrthoDB" id="3233388at2"/>
<reference evidence="1 2" key="1">
    <citation type="submission" date="2017-05" db="EMBL/GenBank/DDBJ databases">
        <title>Genome sequence of Candidatus Fukatsuia symbiotica and Candidatus Hamiltonella defensa from Acyrthosiphon pisum strain 5D.</title>
        <authorList>
            <person name="Patel V.A."/>
            <person name="Chevignon G."/>
            <person name="Russell J.A."/>
            <person name="Oliver K.M."/>
        </authorList>
    </citation>
    <scope>NUCLEOTIDE SEQUENCE [LARGE SCALE GENOMIC DNA]</scope>
    <source>
        <strain evidence="1 2">5D</strain>
    </source>
</reference>
<protein>
    <recommendedName>
        <fullName evidence="3">Addiction module toxin RelE</fullName>
    </recommendedName>
</protein>
<gene>
    <name evidence="1" type="ORF">CCS41_10120</name>
</gene>
<sequence length="104" mass="12020">MFELIYHSEAVQELEDLPAPLKGKTAYLLDRLEKEGNRLRYPLSDSLRDGLFELRVGGGDIARTIYAFAKGRRIYILRSFVKKTPKTPPKEMAIAFNRLKEFTE</sequence>
<accession>A0A2U8I6E5</accession>
<evidence type="ECO:0000313" key="1">
    <source>
        <dbReference type="EMBL" id="AWK14751.1"/>
    </source>
</evidence>
<dbReference type="Proteomes" id="UP000261875">
    <property type="component" value="Chromosome"/>
</dbReference>
<organism evidence="1 2">
    <name type="scientific">Candidatus Fukatsuia symbiotica</name>
    <dbReference type="NCBI Taxonomy" id="1878942"/>
    <lineage>
        <taxon>Bacteria</taxon>
        <taxon>Pseudomonadati</taxon>
        <taxon>Pseudomonadota</taxon>
        <taxon>Gammaproteobacteria</taxon>
        <taxon>Enterobacterales</taxon>
        <taxon>Yersiniaceae</taxon>
        <taxon>Candidatus Fukatsuia</taxon>
    </lineage>
</organism>
<evidence type="ECO:0000313" key="2">
    <source>
        <dbReference type="Proteomes" id="UP000261875"/>
    </source>
</evidence>
<dbReference type="Pfam" id="PF05973">
    <property type="entry name" value="Gp49"/>
    <property type="match status" value="1"/>
</dbReference>
<dbReference type="InterPro" id="IPR009241">
    <property type="entry name" value="HigB-like"/>
</dbReference>
<proteinExistence type="predicted"/>
<name>A0A2U8I6E5_9GAMM</name>
<dbReference type="KEGG" id="fsm:CCS41_10120"/>
<dbReference type="EMBL" id="CP021659">
    <property type="protein sequence ID" value="AWK14751.1"/>
    <property type="molecule type" value="Genomic_DNA"/>
</dbReference>